<feature type="region of interest" description="Disordered" evidence="1">
    <location>
        <begin position="112"/>
        <end position="167"/>
    </location>
</feature>
<dbReference type="VEuPathDB" id="FungiDB:ACJ73_06766"/>
<gene>
    <name evidence="3" type="ORF">ACJ73_06766</name>
</gene>
<protein>
    <submittedName>
        <fullName evidence="3">Serine/threonine protein kinase</fullName>
    </submittedName>
</protein>
<sequence>TLGRETFLFFRSGNPLFFSRPATVLRHRPPPWPPPPPPLRNPAFWSPTTTLRALPNGRYLGLIFNDPLELYSILQHSSSFPVSRPFHLAMSNKEPPIPLALKTLVDPSASHLSPLSPSSALTPPLTPITPTDIQASTSSQITQNEQLPIRKASNDGKIEAEQTESPKQPVLPLEFTYDLELQRDSGGNLIEYGSGVWSVVYSATSRWIPTTQDSPLTPPPPQQHVSTLMSNYKLAVKAPVRRDAHSILRAEARLLSRLCRISGAEHYIVPFHGFISASHSLVLSALPLSLSAYISSQAVSARQVFSTKTMFDPVLGMPRWLTLARALVRGLEWLHSCGHVVHGDIKPQNILLRPQGKPDSDCAKEHEDPFPYEPLYIDFTSSYDPSTPIEPSPQGPSPSLSALTPPFAAPELLTVQSLKATDVVQSKDSDVFSLAVTLLAAVTGDLLLYPGSSNMQRLAMSREGHLVLNHVRSGVHGSRLPVGGVVEKILSQSVVKDPETRIKPIAWLRMIDDCMVAEGLQK</sequence>
<dbReference type="InterPro" id="IPR011009">
    <property type="entry name" value="Kinase-like_dom_sf"/>
</dbReference>
<accession>A0A1J9R090</accession>
<dbReference type="PROSITE" id="PS00108">
    <property type="entry name" value="PROTEIN_KINASE_ST"/>
    <property type="match status" value="1"/>
</dbReference>
<dbReference type="PANTHER" id="PTHR23257">
    <property type="entry name" value="SERINE-THREONINE PROTEIN KINASE"/>
    <property type="match status" value="1"/>
</dbReference>
<feature type="compositionally biased region" description="Low complexity" evidence="1">
    <location>
        <begin position="112"/>
        <end position="131"/>
    </location>
</feature>
<dbReference type="Pfam" id="PF00069">
    <property type="entry name" value="Pkinase"/>
    <property type="match status" value="1"/>
</dbReference>
<dbReference type="SMART" id="SM00220">
    <property type="entry name" value="S_TKc"/>
    <property type="match status" value="1"/>
</dbReference>
<feature type="non-terminal residue" evidence="3">
    <location>
        <position position="1"/>
    </location>
</feature>
<dbReference type="EMBL" id="LGTZ01001244">
    <property type="protein sequence ID" value="OJD21895.1"/>
    <property type="molecule type" value="Genomic_DNA"/>
</dbReference>
<keyword evidence="3" id="KW-0418">Kinase</keyword>
<dbReference type="SUPFAM" id="SSF56112">
    <property type="entry name" value="Protein kinase-like (PK-like)"/>
    <property type="match status" value="1"/>
</dbReference>
<evidence type="ECO:0000313" key="4">
    <source>
        <dbReference type="Proteomes" id="UP000242791"/>
    </source>
</evidence>
<keyword evidence="4" id="KW-1185">Reference proteome</keyword>
<keyword evidence="3" id="KW-0723">Serine/threonine-protein kinase</keyword>
<dbReference type="GO" id="GO:0004674">
    <property type="term" value="F:protein serine/threonine kinase activity"/>
    <property type="evidence" value="ECO:0007669"/>
    <property type="project" value="UniProtKB-KW"/>
</dbReference>
<dbReference type="InterPro" id="IPR050167">
    <property type="entry name" value="Ser_Thr_protein_kinase"/>
</dbReference>
<proteinExistence type="predicted"/>
<dbReference type="GO" id="GO:0005737">
    <property type="term" value="C:cytoplasm"/>
    <property type="evidence" value="ECO:0007669"/>
    <property type="project" value="TreeGrafter"/>
</dbReference>
<dbReference type="GO" id="GO:0007165">
    <property type="term" value="P:signal transduction"/>
    <property type="evidence" value="ECO:0007669"/>
    <property type="project" value="TreeGrafter"/>
</dbReference>
<evidence type="ECO:0000313" key="3">
    <source>
        <dbReference type="EMBL" id="OJD21895.1"/>
    </source>
</evidence>
<feature type="domain" description="Protein kinase" evidence="2">
    <location>
        <begin position="186"/>
        <end position="515"/>
    </location>
</feature>
<dbReference type="AlphaFoldDB" id="A0A1J9R090"/>
<dbReference type="STRING" id="1658174.A0A1J9R090"/>
<dbReference type="InterPro" id="IPR000719">
    <property type="entry name" value="Prot_kinase_dom"/>
</dbReference>
<comment type="caution">
    <text evidence="3">The sequence shown here is derived from an EMBL/GenBank/DDBJ whole genome shotgun (WGS) entry which is preliminary data.</text>
</comment>
<evidence type="ECO:0000256" key="1">
    <source>
        <dbReference type="SAM" id="MobiDB-lite"/>
    </source>
</evidence>
<dbReference type="OrthoDB" id="626167at2759"/>
<dbReference type="PROSITE" id="PS50011">
    <property type="entry name" value="PROTEIN_KINASE_DOM"/>
    <property type="match status" value="1"/>
</dbReference>
<dbReference type="Gene3D" id="1.10.510.10">
    <property type="entry name" value="Transferase(Phosphotransferase) domain 1"/>
    <property type="match status" value="1"/>
</dbReference>
<dbReference type="GO" id="GO:0005524">
    <property type="term" value="F:ATP binding"/>
    <property type="evidence" value="ECO:0007669"/>
    <property type="project" value="InterPro"/>
</dbReference>
<dbReference type="Proteomes" id="UP000242791">
    <property type="component" value="Unassembled WGS sequence"/>
</dbReference>
<feature type="compositionally biased region" description="Polar residues" evidence="1">
    <location>
        <begin position="132"/>
        <end position="146"/>
    </location>
</feature>
<dbReference type="InterPro" id="IPR008271">
    <property type="entry name" value="Ser/Thr_kinase_AS"/>
</dbReference>
<organism evidence="3 4">
    <name type="scientific">Blastomyces percursus</name>
    <dbReference type="NCBI Taxonomy" id="1658174"/>
    <lineage>
        <taxon>Eukaryota</taxon>
        <taxon>Fungi</taxon>
        <taxon>Dikarya</taxon>
        <taxon>Ascomycota</taxon>
        <taxon>Pezizomycotina</taxon>
        <taxon>Eurotiomycetes</taxon>
        <taxon>Eurotiomycetidae</taxon>
        <taxon>Onygenales</taxon>
        <taxon>Ajellomycetaceae</taxon>
        <taxon>Blastomyces</taxon>
    </lineage>
</organism>
<keyword evidence="3" id="KW-0808">Transferase</keyword>
<evidence type="ECO:0000259" key="2">
    <source>
        <dbReference type="PROSITE" id="PS50011"/>
    </source>
</evidence>
<reference evidence="3 4" key="1">
    <citation type="submission" date="2015-08" db="EMBL/GenBank/DDBJ databases">
        <title>Emmonsia species relationships and genome sequence.</title>
        <authorList>
            <person name="Cuomo C.A."/>
            <person name="Schwartz I.S."/>
            <person name="Kenyon C."/>
            <person name="De Hoog G.S."/>
            <person name="Govender N.P."/>
            <person name="Botha A."/>
            <person name="Moreno L."/>
            <person name="De Vries M."/>
            <person name="Munoz J.F."/>
            <person name="Stielow J.B."/>
        </authorList>
    </citation>
    <scope>NUCLEOTIDE SEQUENCE [LARGE SCALE GENOMIC DNA]</scope>
    <source>
        <strain evidence="3 4">EI222</strain>
    </source>
</reference>
<name>A0A1J9R090_9EURO</name>